<dbReference type="PANTHER" id="PTHR33365">
    <property type="entry name" value="YALI0B05434P"/>
    <property type="match status" value="1"/>
</dbReference>
<dbReference type="InterPro" id="IPR021765">
    <property type="entry name" value="UstYa-like"/>
</dbReference>
<keyword evidence="3" id="KW-0812">Transmembrane</keyword>
<sequence length="297" mass="33751">MMQPLPSPAPGTRYHEIRFDDVADDEKHSTALLDPTDPFYKAVDEERAWSDITAGDPEMPQRRASRRQRIWNAIMSVRSLVDTALLVVILVLVLDRGRNRSAPPVDVDVGGDITGFAPRFPKQIKSFSPDPTFFPENGEEFFTDEVQERWLTIVPRGLGYVHINTNTTTHRYDNLPTPLSHYPPSTFTTSLTHQLHCLHTLAGVAAAFTAGRPELLHQDENEDEHEGDDAAWHLGHCIDYLRQSIMCSGDVTLEGQHTTFPERVKGSDGWDGKHVCRDYGAVMRHLEEWRVDDERWI</sequence>
<evidence type="ECO:0000313" key="10">
    <source>
        <dbReference type="EMBL" id="KAL1839657.1"/>
    </source>
</evidence>
<comment type="caution">
    <text evidence="10">The sequence shown here is derived from an EMBL/GenBank/DDBJ whole genome shotgun (WGS) entry which is preliminary data.</text>
</comment>
<evidence type="ECO:0000256" key="8">
    <source>
        <dbReference type="ARBA" id="ARBA00023180"/>
    </source>
</evidence>
<keyword evidence="5" id="KW-0560">Oxidoreductase</keyword>
<reference evidence="10 11" key="1">
    <citation type="journal article" date="2024" name="Commun. Biol.">
        <title>Comparative genomic analysis of thermophilic fungi reveals convergent evolutionary adaptations and gene losses.</title>
        <authorList>
            <person name="Steindorff A.S."/>
            <person name="Aguilar-Pontes M.V."/>
            <person name="Robinson A.J."/>
            <person name="Andreopoulos B."/>
            <person name="LaButti K."/>
            <person name="Kuo A."/>
            <person name="Mondo S."/>
            <person name="Riley R."/>
            <person name="Otillar R."/>
            <person name="Haridas S."/>
            <person name="Lipzen A."/>
            <person name="Grimwood J."/>
            <person name="Schmutz J."/>
            <person name="Clum A."/>
            <person name="Reid I.D."/>
            <person name="Moisan M.C."/>
            <person name="Butler G."/>
            <person name="Nguyen T.T.M."/>
            <person name="Dewar K."/>
            <person name="Conant G."/>
            <person name="Drula E."/>
            <person name="Henrissat B."/>
            <person name="Hansel C."/>
            <person name="Singer S."/>
            <person name="Hutchinson M.I."/>
            <person name="de Vries R.P."/>
            <person name="Natvig D.O."/>
            <person name="Powell A.J."/>
            <person name="Tsang A."/>
            <person name="Grigoriev I.V."/>
        </authorList>
    </citation>
    <scope>NUCLEOTIDE SEQUENCE [LARGE SCALE GENOMIC DNA]</scope>
    <source>
        <strain evidence="10 11">CBS 620.91</strain>
    </source>
</reference>
<protein>
    <recommendedName>
        <fullName evidence="12">Oxidase ustYa</fullName>
    </recommendedName>
</protein>
<accession>A0ABR3VDS0</accession>
<gene>
    <name evidence="10" type="ORF">VTJ49DRAFT_1267</name>
</gene>
<evidence type="ECO:0000256" key="9">
    <source>
        <dbReference type="ARBA" id="ARBA00035112"/>
    </source>
</evidence>
<evidence type="ECO:0000256" key="7">
    <source>
        <dbReference type="ARBA" id="ARBA00023136"/>
    </source>
</evidence>
<evidence type="ECO:0008006" key="12">
    <source>
        <dbReference type="Google" id="ProtNLM"/>
    </source>
</evidence>
<dbReference type="EMBL" id="JAZGSY010000146">
    <property type="protein sequence ID" value="KAL1839657.1"/>
    <property type="molecule type" value="Genomic_DNA"/>
</dbReference>
<keyword evidence="8" id="KW-0325">Glycoprotein</keyword>
<organism evidence="10 11">
    <name type="scientific">Humicola insolens</name>
    <name type="common">Soft-rot fungus</name>
    <dbReference type="NCBI Taxonomy" id="85995"/>
    <lineage>
        <taxon>Eukaryota</taxon>
        <taxon>Fungi</taxon>
        <taxon>Dikarya</taxon>
        <taxon>Ascomycota</taxon>
        <taxon>Pezizomycotina</taxon>
        <taxon>Sordariomycetes</taxon>
        <taxon>Sordariomycetidae</taxon>
        <taxon>Sordariales</taxon>
        <taxon>Chaetomiaceae</taxon>
        <taxon>Mycothermus</taxon>
    </lineage>
</organism>
<comment type="similarity">
    <text evidence="9">Belongs to the ustYa family.</text>
</comment>
<evidence type="ECO:0000313" key="11">
    <source>
        <dbReference type="Proteomes" id="UP001583172"/>
    </source>
</evidence>
<name>A0ABR3VDS0_HUMIN</name>
<comment type="pathway">
    <text evidence="2">Mycotoxin biosynthesis.</text>
</comment>
<evidence type="ECO:0000256" key="1">
    <source>
        <dbReference type="ARBA" id="ARBA00004167"/>
    </source>
</evidence>
<keyword evidence="7" id="KW-0472">Membrane</keyword>
<keyword evidence="11" id="KW-1185">Reference proteome</keyword>
<keyword evidence="4" id="KW-1133">Transmembrane helix</keyword>
<dbReference type="Proteomes" id="UP001583172">
    <property type="component" value="Unassembled WGS sequence"/>
</dbReference>
<proteinExistence type="inferred from homology"/>
<evidence type="ECO:0000256" key="6">
    <source>
        <dbReference type="ARBA" id="ARBA00023026"/>
    </source>
</evidence>
<evidence type="ECO:0000256" key="5">
    <source>
        <dbReference type="ARBA" id="ARBA00023002"/>
    </source>
</evidence>
<keyword evidence="6" id="KW-0843">Virulence</keyword>
<evidence type="ECO:0000256" key="4">
    <source>
        <dbReference type="ARBA" id="ARBA00022989"/>
    </source>
</evidence>
<evidence type="ECO:0000256" key="3">
    <source>
        <dbReference type="ARBA" id="ARBA00022692"/>
    </source>
</evidence>
<dbReference type="Pfam" id="PF11807">
    <property type="entry name" value="UstYa"/>
    <property type="match status" value="1"/>
</dbReference>
<evidence type="ECO:0000256" key="2">
    <source>
        <dbReference type="ARBA" id="ARBA00004685"/>
    </source>
</evidence>
<comment type="subcellular location">
    <subcellularLocation>
        <location evidence="1">Membrane</location>
        <topology evidence="1">Single-pass membrane protein</topology>
    </subcellularLocation>
</comment>
<dbReference type="PANTHER" id="PTHR33365:SF11">
    <property type="entry name" value="TAT PATHWAY SIGNAL SEQUENCE"/>
    <property type="match status" value="1"/>
</dbReference>